<dbReference type="PROSITE" id="PS50102">
    <property type="entry name" value="RRM"/>
    <property type="match status" value="2"/>
</dbReference>
<evidence type="ECO:0000256" key="3">
    <source>
        <dbReference type="SAM" id="MobiDB-lite"/>
    </source>
</evidence>
<dbReference type="AlphaFoldDB" id="A0A5K1TZV8"/>
<gene>
    <name evidence="5" type="ORF">CL6EHI_014240</name>
</gene>
<sequence>MNRRLFVGNLEYQIKNFELKEFFERFGKVVDVVIMERYDGASKGFGYVEFDTEESAQKALREGNNEMLRGRNIRVDMATERKQHEHKERSRSRERNQHIFKTGAPFSFRDSFSRVKDFPVRRDFDYSRSYEFYNKNPQSFDKESKQVYCTDQRYDRMSFDPYVKKRQENYDFIYEPLERYRYDASLRSDGYMRRMDKYQESYKRGGERIIQRDELCNNDGLRTKETNFGLSETVIFVRNLPFSMDSFELKQLFEPCHSIDASVVYDRDTNKSKGYGFVVFDTSIDQHTAIEQFNNYLVEGRKIMVFKASLLQEERTKAMR</sequence>
<dbReference type="VEuPathDB" id="AmoebaDB:EHI_014240"/>
<dbReference type="SMART" id="SM00360">
    <property type="entry name" value="RRM"/>
    <property type="match status" value="2"/>
</dbReference>
<feature type="domain" description="RRM" evidence="4">
    <location>
        <begin position="3"/>
        <end position="80"/>
    </location>
</feature>
<dbReference type="InterPro" id="IPR012677">
    <property type="entry name" value="Nucleotide-bd_a/b_plait_sf"/>
</dbReference>
<dbReference type="Pfam" id="PF00076">
    <property type="entry name" value="RRM_1"/>
    <property type="match status" value="2"/>
</dbReference>
<evidence type="ECO:0000256" key="2">
    <source>
        <dbReference type="PROSITE-ProRule" id="PRU00176"/>
    </source>
</evidence>
<dbReference type="VEuPathDB" id="AmoebaDB:EHI5A_004880"/>
<evidence type="ECO:0000313" key="6">
    <source>
        <dbReference type="Proteomes" id="UP000078387"/>
    </source>
</evidence>
<dbReference type="EMBL" id="BDEQ01000001">
    <property type="protein sequence ID" value="GAT93554.1"/>
    <property type="molecule type" value="Genomic_DNA"/>
</dbReference>
<dbReference type="VEuPathDB" id="AmoebaDB:KM1_007520"/>
<dbReference type="Proteomes" id="UP000078387">
    <property type="component" value="Unassembled WGS sequence"/>
</dbReference>
<name>A0A5K1TZV8_ENTHI</name>
<dbReference type="GO" id="GO:0005634">
    <property type="term" value="C:nucleus"/>
    <property type="evidence" value="ECO:0007669"/>
    <property type="project" value="TreeGrafter"/>
</dbReference>
<evidence type="ECO:0000256" key="1">
    <source>
        <dbReference type="ARBA" id="ARBA00022884"/>
    </source>
</evidence>
<protein>
    <submittedName>
        <fullName evidence="5">RNA recognition motif domain containing protein</fullName>
    </submittedName>
</protein>
<dbReference type="VEuPathDB" id="AmoebaDB:EHI7A_002390"/>
<keyword evidence="1 2" id="KW-0694">RNA-binding</keyword>
<dbReference type="SUPFAM" id="SSF54928">
    <property type="entry name" value="RNA-binding domain, RBD"/>
    <property type="match status" value="2"/>
</dbReference>
<evidence type="ECO:0000313" key="5">
    <source>
        <dbReference type="EMBL" id="GAT93554.1"/>
    </source>
</evidence>
<feature type="region of interest" description="Disordered" evidence="3">
    <location>
        <begin position="77"/>
        <end position="96"/>
    </location>
</feature>
<accession>A0A5K1TZV8</accession>
<dbReference type="PANTHER" id="PTHR48025:SF1">
    <property type="entry name" value="RRM DOMAIN-CONTAINING PROTEIN"/>
    <property type="match status" value="1"/>
</dbReference>
<evidence type="ECO:0000259" key="4">
    <source>
        <dbReference type="PROSITE" id="PS50102"/>
    </source>
</evidence>
<reference evidence="5 6" key="1">
    <citation type="submission" date="2016-05" db="EMBL/GenBank/DDBJ databases">
        <title>First whole genome sequencing of Entamoeba histolytica HM1:IMSS-clone-6.</title>
        <authorList>
            <person name="Mukherjee Avik.K."/>
            <person name="Izumyama S."/>
            <person name="Nakada-Tsukui K."/>
            <person name="Nozaki T."/>
        </authorList>
    </citation>
    <scope>NUCLEOTIDE SEQUENCE [LARGE SCALE GENOMIC DNA]</scope>
    <source>
        <strain evidence="5 6">HM1:IMSS clone 6</strain>
    </source>
</reference>
<dbReference type="InterPro" id="IPR035979">
    <property type="entry name" value="RBD_domain_sf"/>
</dbReference>
<dbReference type="InterPro" id="IPR050502">
    <property type="entry name" value="Euk_RNA-bind_prot"/>
</dbReference>
<dbReference type="PANTHER" id="PTHR48025">
    <property type="entry name" value="OS02G0815200 PROTEIN"/>
    <property type="match status" value="1"/>
</dbReference>
<dbReference type="Gene3D" id="3.30.70.330">
    <property type="match status" value="2"/>
</dbReference>
<comment type="caution">
    <text evidence="5">The sequence shown here is derived from an EMBL/GenBank/DDBJ whole genome shotgun (WGS) entry which is preliminary data.</text>
</comment>
<dbReference type="GO" id="GO:0003729">
    <property type="term" value="F:mRNA binding"/>
    <property type="evidence" value="ECO:0007669"/>
    <property type="project" value="TreeGrafter"/>
</dbReference>
<organism evidence="5 6">
    <name type="scientific">Entamoeba histolytica</name>
    <dbReference type="NCBI Taxonomy" id="5759"/>
    <lineage>
        <taxon>Eukaryota</taxon>
        <taxon>Amoebozoa</taxon>
        <taxon>Evosea</taxon>
        <taxon>Archamoebae</taxon>
        <taxon>Mastigamoebida</taxon>
        <taxon>Entamoebidae</taxon>
        <taxon>Entamoeba</taxon>
    </lineage>
</organism>
<proteinExistence type="predicted"/>
<dbReference type="VEuPathDB" id="AmoebaDB:EHI8A_014040"/>
<dbReference type="CDD" id="cd00590">
    <property type="entry name" value="RRM_SF"/>
    <property type="match status" value="2"/>
</dbReference>
<dbReference type="InterPro" id="IPR000504">
    <property type="entry name" value="RRM_dom"/>
</dbReference>
<feature type="domain" description="RRM" evidence="4">
    <location>
        <begin position="233"/>
        <end position="310"/>
    </location>
</feature>